<dbReference type="GO" id="GO:0009279">
    <property type="term" value="C:cell outer membrane"/>
    <property type="evidence" value="ECO:0007669"/>
    <property type="project" value="TreeGrafter"/>
</dbReference>
<dbReference type="InterPro" id="IPR019734">
    <property type="entry name" value="TPR_rpt"/>
</dbReference>
<dbReference type="OrthoDB" id="556371at2"/>
<dbReference type="SMART" id="SM00028">
    <property type="entry name" value="TPR"/>
    <property type="match status" value="4"/>
</dbReference>
<dbReference type="GO" id="GO:0046813">
    <property type="term" value="P:receptor-mediated virion attachment to host cell"/>
    <property type="evidence" value="ECO:0007669"/>
    <property type="project" value="TreeGrafter"/>
</dbReference>
<keyword evidence="1" id="KW-0677">Repeat</keyword>
<dbReference type="Pfam" id="PF13181">
    <property type="entry name" value="TPR_8"/>
    <property type="match status" value="1"/>
</dbReference>
<feature type="repeat" description="TPR" evidence="3">
    <location>
        <begin position="23"/>
        <end position="56"/>
    </location>
</feature>
<dbReference type="Pfam" id="PF13414">
    <property type="entry name" value="TPR_11"/>
    <property type="match status" value="1"/>
</dbReference>
<evidence type="ECO:0000256" key="3">
    <source>
        <dbReference type="PROSITE-ProRule" id="PRU00339"/>
    </source>
</evidence>
<gene>
    <name evidence="4" type="ORF">B5F75_03485</name>
</gene>
<evidence type="ECO:0008006" key="6">
    <source>
        <dbReference type="Google" id="ProtNLM"/>
    </source>
</evidence>
<evidence type="ECO:0000313" key="4">
    <source>
        <dbReference type="EMBL" id="OUO56918.1"/>
    </source>
</evidence>
<dbReference type="InterPro" id="IPR050498">
    <property type="entry name" value="Ycf3"/>
</dbReference>
<name>A0A1Y4DIY9_9BACT</name>
<dbReference type="Proteomes" id="UP000196368">
    <property type="component" value="Unassembled WGS sequence"/>
</dbReference>
<dbReference type="InterPro" id="IPR011990">
    <property type="entry name" value="TPR-like_helical_dom_sf"/>
</dbReference>
<reference evidence="5" key="1">
    <citation type="submission" date="2017-04" db="EMBL/GenBank/DDBJ databases">
        <title>Function of individual gut microbiota members based on whole genome sequencing of pure cultures obtained from chicken caecum.</title>
        <authorList>
            <person name="Medvecky M."/>
            <person name="Cejkova D."/>
            <person name="Polansky O."/>
            <person name="Karasova D."/>
            <person name="Kubasova T."/>
            <person name="Cizek A."/>
            <person name="Rychlik I."/>
        </authorList>
    </citation>
    <scope>NUCLEOTIDE SEQUENCE [LARGE SCALE GENOMIC DNA]</scope>
    <source>
        <strain evidence="5">An273</strain>
    </source>
</reference>
<keyword evidence="5" id="KW-1185">Reference proteome</keyword>
<dbReference type="PROSITE" id="PS50293">
    <property type="entry name" value="TPR_REGION"/>
    <property type="match status" value="1"/>
</dbReference>
<feature type="repeat" description="TPR" evidence="3">
    <location>
        <begin position="57"/>
        <end position="90"/>
    </location>
</feature>
<dbReference type="AlphaFoldDB" id="A0A1Y4DIY9"/>
<dbReference type="Pfam" id="PF13432">
    <property type="entry name" value="TPR_16"/>
    <property type="match status" value="1"/>
</dbReference>
<feature type="repeat" description="TPR" evidence="3">
    <location>
        <begin position="91"/>
        <end position="124"/>
    </location>
</feature>
<dbReference type="RefSeq" id="WP_087287979.1">
    <property type="nucleotide sequence ID" value="NZ_NFJD01000002.1"/>
</dbReference>
<keyword evidence="2 3" id="KW-0802">TPR repeat</keyword>
<dbReference type="PANTHER" id="PTHR44858:SF1">
    <property type="entry name" value="UDP-N-ACETYLGLUCOSAMINE--PEPTIDE N-ACETYLGLUCOSAMINYLTRANSFERASE SPINDLY-RELATED"/>
    <property type="match status" value="1"/>
</dbReference>
<comment type="caution">
    <text evidence="4">The sequence shown here is derived from an EMBL/GenBank/DDBJ whole genome shotgun (WGS) entry which is preliminary data.</text>
</comment>
<dbReference type="PROSITE" id="PS50005">
    <property type="entry name" value="TPR"/>
    <property type="match status" value="4"/>
</dbReference>
<evidence type="ECO:0000256" key="2">
    <source>
        <dbReference type="ARBA" id="ARBA00022803"/>
    </source>
</evidence>
<evidence type="ECO:0000313" key="5">
    <source>
        <dbReference type="Proteomes" id="UP000196368"/>
    </source>
</evidence>
<evidence type="ECO:0000256" key="1">
    <source>
        <dbReference type="ARBA" id="ARBA00022737"/>
    </source>
</evidence>
<protein>
    <recommendedName>
        <fullName evidence="6">Tetratricopeptide repeat protein</fullName>
    </recommendedName>
</protein>
<sequence>MLKKYLGALAAIGLAACGTLPTSSEYLLRGDGYFKDGKPQQALQAYTRALDLNPDNLEGYASRGSVYFFTGDYDRAEQDFLRVLQANPYQADAYTAYASTLAAKGDFHNALTVLNLAMQLKPNKPEIFFSRAGVYFMLGRYQEAIMDYTSVINLRPAAEVYNARGAAYEKLGQHELAQKDFEAAKSGKMPATLNVYSMID</sequence>
<dbReference type="SUPFAM" id="SSF48452">
    <property type="entry name" value="TPR-like"/>
    <property type="match status" value="1"/>
</dbReference>
<dbReference type="PANTHER" id="PTHR44858">
    <property type="entry name" value="TETRATRICOPEPTIDE REPEAT PROTEIN 6"/>
    <property type="match status" value="1"/>
</dbReference>
<feature type="repeat" description="TPR" evidence="3">
    <location>
        <begin position="125"/>
        <end position="158"/>
    </location>
</feature>
<accession>A0A1Y4DIY9</accession>
<dbReference type="PROSITE" id="PS51257">
    <property type="entry name" value="PROKAR_LIPOPROTEIN"/>
    <property type="match status" value="1"/>
</dbReference>
<dbReference type="Gene3D" id="1.25.40.10">
    <property type="entry name" value="Tetratricopeptide repeat domain"/>
    <property type="match status" value="2"/>
</dbReference>
<organism evidence="4 5">
    <name type="scientific">Candidatus Avelusimicrobium gallicola</name>
    <dbReference type="NCBI Taxonomy" id="2562704"/>
    <lineage>
        <taxon>Bacteria</taxon>
        <taxon>Pseudomonadati</taxon>
        <taxon>Elusimicrobiota</taxon>
        <taxon>Elusimicrobia</taxon>
        <taxon>Elusimicrobiales</taxon>
        <taxon>Elusimicrobiaceae</taxon>
        <taxon>Candidatus Avelusimicrobium</taxon>
    </lineage>
</organism>
<dbReference type="EMBL" id="NFJD01000002">
    <property type="protein sequence ID" value="OUO56918.1"/>
    <property type="molecule type" value="Genomic_DNA"/>
</dbReference>
<proteinExistence type="predicted"/>